<dbReference type="GO" id="GO:1990904">
    <property type="term" value="C:ribonucleoprotein complex"/>
    <property type="evidence" value="ECO:0007669"/>
    <property type="project" value="UniProtKB-KW"/>
</dbReference>
<dbReference type="InterPro" id="IPR013025">
    <property type="entry name" value="Ribosomal_uL23-like"/>
</dbReference>
<dbReference type="Proteomes" id="UP000177062">
    <property type="component" value="Unassembled WGS sequence"/>
</dbReference>
<sequence>MPSNKSLIKKPLISEKGTDLARLDKYIFLAYPKANKKQLKEAIEDIYNVHVVQVNIVRNKNRSHGYKKAVITLRKGETIDTVPH</sequence>
<evidence type="ECO:0000313" key="5">
    <source>
        <dbReference type="EMBL" id="OGY56676.1"/>
    </source>
</evidence>
<comment type="function">
    <text evidence="4">One of the early assembly proteins it binds 23S rRNA. One of the proteins that surrounds the polypeptide exit tunnel on the outside of the ribosome. Forms the main docking site for trigger factor binding to the ribosome.</text>
</comment>
<dbReference type="InterPro" id="IPR012678">
    <property type="entry name" value="Ribosomal_uL23/eL15/eS24_sf"/>
</dbReference>
<dbReference type="Gene3D" id="3.30.70.330">
    <property type="match status" value="1"/>
</dbReference>
<proteinExistence type="inferred from homology"/>
<dbReference type="GO" id="GO:0019843">
    <property type="term" value="F:rRNA binding"/>
    <property type="evidence" value="ECO:0007669"/>
    <property type="project" value="UniProtKB-UniRule"/>
</dbReference>
<keyword evidence="3 4" id="KW-0687">Ribonucleoprotein</keyword>
<dbReference type="AlphaFoldDB" id="A0A1G1YY11"/>
<evidence type="ECO:0000256" key="4">
    <source>
        <dbReference type="HAMAP-Rule" id="MF_01369"/>
    </source>
</evidence>
<protein>
    <recommendedName>
        <fullName evidence="4">Large ribosomal subunit protein uL23</fullName>
    </recommendedName>
</protein>
<dbReference type="EMBL" id="MHIT01000021">
    <property type="protein sequence ID" value="OGY56676.1"/>
    <property type="molecule type" value="Genomic_DNA"/>
</dbReference>
<dbReference type="GO" id="GO:0006412">
    <property type="term" value="P:translation"/>
    <property type="evidence" value="ECO:0007669"/>
    <property type="project" value="UniProtKB-UniRule"/>
</dbReference>
<evidence type="ECO:0000256" key="3">
    <source>
        <dbReference type="ARBA" id="ARBA00023274"/>
    </source>
</evidence>
<dbReference type="SUPFAM" id="SSF54189">
    <property type="entry name" value="Ribosomal proteins S24e, L23 and L15e"/>
    <property type="match status" value="1"/>
</dbReference>
<evidence type="ECO:0000256" key="2">
    <source>
        <dbReference type="ARBA" id="ARBA00022980"/>
    </source>
</evidence>
<gene>
    <name evidence="4" type="primary">rplW</name>
    <name evidence="5" type="ORF">A2Y84_00110</name>
</gene>
<dbReference type="Pfam" id="PF00276">
    <property type="entry name" value="Ribosomal_L23"/>
    <property type="match status" value="1"/>
</dbReference>
<reference evidence="5 6" key="1">
    <citation type="journal article" date="2016" name="Nat. Commun.">
        <title>Thousands of microbial genomes shed light on interconnected biogeochemical processes in an aquifer system.</title>
        <authorList>
            <person name="Anantharaman K."/>
            <person name="Brown C.T."/>
            <person name="Hug L.A."/>
            <person name="Sharon I."/>
            <person name="Castelle C.J."/>
            <person name="Probst A.J."/>
            <person name="Thomas B.C."/>
            <person name="Singh A."/>
            <person name="Wilkins M.J."/>
            <person name="Karaoz U."/>
            <person name="Brodie E.L."/>
            <person name="Williams K.H."/>
            <person name="Hubbard S.S."/>
            <person name="Banfield J.F."/>
        </authorList>
    </citation>
    <scope>NUCLEOTIDE SEQUENCE [LARGE SCALE GENOMIC DNA]</scope>
</reference>
<evidence type="ECO:0000313" key="6">
    <source>
        <dbReference type="Proteomes" id="UP000177062"/>
    </source>
</evidence>
<evidence type="ECO:0000256" key="1">
    <source>
        <dbReference type="ARBA" id="ARBA00006700"/>
    </source>
</evidence>
<dbReference type="InterPro" id="IPR012677">
    <property type="entry name" value="Nucleotide-bd_a/b_plait_sf"/>
</dbReference>
<keyword evidence="2 4" id="KW-0689">Ribosomal protein</keyword>
<name>A0A1G1YY11_9BACT</name>
<comment type="subunit">
    <text evidence="4">Part of the 50S ribosomal subunit. Contacts protein L29, and trigger factor when it is bound to the ribosome.</text>
</comment>
<dbReference type="GO" id="GO:0003735">
    <property type="term" value="F:structural constituent of ribosome"/>
    <property type="evidence" value="ECO:0007669"/>
    <property type="project" value="InterPro"/>
</dbReference>
<dbReference type="GO" id="GO:0005840">
    <property type="term" value="C:ribosome"/>
    <property type="evidence" value="ECO:0007669"/>
    <property type="project" value="UniProtKB-KW"/>
</dbReference>
<keyword evidence="4" id="KW-0699">rRNA-binding</keyword>
<organism evidence="5 6">
    <name type="scientific">Candidatus Colwellbacteria bacterium RBG_13_48_8</name>
    <dbReference type="NCBI Taxonomy" id="1797685"/>
    <lineage>
        <taxon>Bacteria</taxon>
        <taxon>Candidatus Colwelliibacteriota</taxon>
    </lineage>
</organism>
<keyword evidence="4" id="KW-0694">RNA-binding</keyword>
<accession>A0A1G1YY11</accession>
<comment type="caution">
    <text evidence="5">The sequence shown here is derived from an EMBL/GenBank/DDBJ whole genome shotgun (WGS) entry which is preliminary data.</text>
</comment>
<dbReference type="HAMAP" id="MF_01369_B">
    <property type="entry name" value="Ribosomal_uL23_B"/>
    <property type="match status" value="1"/>
</dbReference>
<comment type="similarity">
    <text evidence="1 4">Belongs to the universal ribosomal protein uL23 family.</text>
</comment>